<gene>
    <name evidence="1" type="ORF">QYB97_10595</name>
</gene>
<dbReference type="InterPro" id="IPR053710">
    <property type="entry name" value="Arylamine_NAT_domain_sf"/>
</dbReference>
<evidence type="ECO:0000313" key="2">
    <source>
        <dbReference type="Proteomes" id="UP001172721"/>
    </source>
</evidence>
<dbReference type="Proteomes" id="UP001172721">
    <property type="component" value="Unassembled WGS sequence"/>
</dbReference>
<dbReference type="RefSeq" id="WP_301165966.1">
    <property type="nucleotide sequence ID" value="NZ_JAUHTR010000004.1"/>
</dbReference>
<evidence type="ECO:0008006" key="3">
    <source>
        <dbReference type="Google" id="ProtNLM"/>
    </source>
</evidence>
<organism evidence="1 2">
    <name type="scientific">Fictibacillus fluitans</name>
    <dbReference type="NCBI Taxonomy" id="3058422"/>
    <lineage>
        <taxon>Bacteria</taxon>
        <taxon>Bacillati</taxon>
        <taxon>Bacillota</taxon>
        <taxon>Bacilli</taxon>
        <taxon>Bacillales</taxon>
        <taxon>Fictibacillaceae</taxon>
        <taxon>Fictibacillus</taxon>
    </lineage>
</organism>
<proteinExistence type="predicted"/>
<sequence>MNVPEEILAVWRRFDHFPMENLTKAWYTKHTGRKTQREVALIKEHHEQYGMTGNCFDLTLWLLHELKEAGISAYGMGRGLMTNSVHVATIALDDEGRRYLCDIGDQWLSPIPLDGEDSGEKWHSGYFPAAEIKTFMSGNELEVHYLRPNGKVSKQVFDTGPIDSETLWEAANYSQRHIKSFPQVECRVIHHGKNAHWEMNDWQSFYSTEDGVILESPAGTLENWASRIVDKTGFDRNVVEEALRVYEKRGK</sequence>
<name>A0ABT8HVW7_9BACL</name>
<dbReference type="Gene3D" id="3.30.2140.20">
    <property type="match status" value="1"/>
</dbReference>
<comment type="caution">
    <text evidence="1">The sequence shown here is derived from an EMBL/GenBank/DDBJ whole genome shotgun (WGS) entry which is preliminary data.</text>
</comment>
<dbReference type="SUPFAM" id="SSF54001">
    <property type="entry name" value="Cysteine proteinases"/>
    <property type="match status" value="1"/>
</dbReference>
<dbReference type="EMBL" id="JAUHTR010000004">
    <property type="protein sequence ID" value="MDN4524928.1"/>
    <property type="molecule type" value="Genomic_DNA"/>
</dbReference>
<dbReference type="InterPro" id="IPR038765">
    <property type="entry name" value="Papain-like_cys_pep_sf"/>
</dbReference>
<evidence type="ECO:0000313" key="1">
    <source>
        <dbReference type="EMBL" id="MDN4524928.1"/>
    </source>
</evidence>
<accession>A0ABT8HVW7</accession>
<keyword evidence="2" id="KW-1185">Reference proteome</keyword>
<reference evidence="1" key="1">
    <citation type="submission" date="2023-07" db="EMBL/GenBank/DDBJ databases">
        <title>Fictibacillus sp. isolated from freshwater pond.</title>
        <authorList>
            <person name="Kirdat K."/>
            <person name="Bhat A."/>
            <person name="Mourya A."/>
            <person name="Yadav A."/>
        </authorList>
    </citation>
    <scope>NUCLEOTIDE SEQUENCE</scope>
    <source>
        <strain evidence="1">NE201</strain>
    </source>
</reference>
<protein>
    <recommendedName>
        <fullName evidence="3">Arylamine N-acetyltransferase</fullName>
    </recommendedName>
</protein>